<dbReference type="PANTHER" id="PTHR11455:SF9">
    <property type="entry name" value="CRYPTOCHROME CIRCADIAN CLOCK 5 ISOFORM X1"/>
    <property type="match status" value="1"/>
</dbReference>
<dbReference type="PROSITE" id="PS00394">
    <property type="entry name" value="DNA_PHOTOLYASES_1_1"/>
    <property type="match status" value="1"/>
</dbReference>
<feature type="site" description="Electron transfer via tryptophanyl radical" evidence="5">
    <location>
        <position position="295"/>
    </location>
</feature>
<keyword evidence="11" id="KW-1185">Reference proteome</keyword>
<comment type="cofactor">
    <cofactor evidence="4">
        <name>FAD</name>
        <dbReference type="ChEBI" id="CHEBI:57692"/>
    </cofactor>
    <text evidence="4">Binds 1 FAD per subunit.</text>
</comment>
<keyword evidence="1 4" id="KW-0285">Flavoprotein</keyword>
<dbReference type="InterPro" id="IPR005101">
    <property type="entry name" value="Cryptochr/Photolyase_FAD-bd"/>
</dbReference>
<reference evidence="9 11" key="3">
    <citation type="submission" date="2024-06" db="EMBL/GenBank/DDBJ databases">
        <title>Halorubrum miltondacostae sp. nov., a potential PHA producer isolated from an inland solar saltern in Rio Maior, Portugal.</title>
        <authorList>
            <person name="Albuquerque L."/>
            <person name="Viver T."/>
            <person name="Barroso C."/>
            <person name="Claudino R."/>
            <person name="Galvan M."/>
            <person name="Simoes G."/>
            <person name="Lobo Da Cunha A."/>
            <person name="Egas C."/>
        </authorList>
    </citation>
    <scope>NUCLEOTIDE SEQUENCE [LARGE SCALE GENOMIC DNA]</scope>
    <source>
        <strain evidence="9 11">DSM 18646</strain>
    </source>
</reference>
<dbReference type="RefSeq" id="WP_343778999.1">
    <property type="nucleotide sequence ID" value="NZ_BAAADQ010000013.1"/>
</dbReference>
<dbReference type="InterPro" id="IPR036155">
    <property type="entry name" value="Crypto/Photolyase_N_sf"/>
</dbReference>
<dbReference type="Pfam" id="PF00875">
    <property type="entry name" value="DNA_photolyase"/>
    <property type="match status" value="1"/>
</dbReference>
<gene>
    <name evidence="9" type="ORF">ABNG02_05820</name>
    <name evidence="8" type="ORF">GCM10008994_21700</name>
</gene>
<dbReference type="PRINTS" id="PR00147">
    <property type="entry name" value="DNAPHOTLYASE"/>
</dbReference>
<dbReference type="Pfam" id="PF03441">
    <property type="entry name" value="FAD_binding_7"/>
    <property type="match status" value="1"/>
</dbReference>
<dbReference type="GO" id="GO:0006950">
    <property type="term" value="P:response to stress"/>
    <property type="evidence" value="ECO:0007669"/>
    <property type="project" value="UniProtKB-ARBA"/>
</dbReference>
<comment type="caution">
    <text evidence="8">The sequence shown here is derived from an EMBL/GenBank/DDBJ whole genome shotgun (WGS) entry which is preliminary data.</text>
</comment>
<evidence type="ECO:0000256" key="4">
    <source>
        <dbReference type="PIRSR" id="PIRSR602081-1"/>
    </source>
</evidence>
<dbReference type="InterPro" id="IPR014729">
    <property type="entry name" value="Rossmann-like_a/b/a_fold"/>
</dbReference>
<dbReference type="AlphaFoldDB" id="A0AAV3SU67"/>
<evidence type="ECO:0000256" key="5">
    <source>
        <dbReference type="PIRSR" id="PIRSR602081-2"/>
    </source>
</evidence>
<comment type="similarity">
    <text evidence="6">Belongs to the DNA photolyase family.</text>
</comment>
<dbReference type="GO" id="GO:0006139">
    <property type="term" value="P:nucleobase-containing compound metabolic process"/>
    <property type="evidence" value="ECO:0007669"/>
    <property type="project" value="UniProtKB-ARBA"/>
</dbReference>
<proteinExistence type="inferred from homology"/>
<dbReference type="InterPro" id="IPR002081">
    <property type="entry name" value="Cryptochrome/DNA_photolyase_1"/>
</dbReference>
<feature type="domain" description="Photolyase/cryptochrome alpha/beta" evidence="7">
    <location>
        <begin position="1"/>
        <end position="126"/>
    </location>
</feature>
<feature type="binding site" evidence="4">
    <location>
        <position position="204"/>
    </location>
    <ligand>
        <name>FAD</name>
        <dbReference type="ChEBI" id="CHEBI:57692"/>
    </ligand>
</feature>
<keyword evidence="3 6" id="KW-0157">Chromophore</keyword>
<dbReference type="GO" id="GO:0003677">
    <property type="term" value="F:DNA binding"/>
    <property type="evidence" value="ECO:0007669"/>
    <property type="project" value="TreeGrafter"/>
</dbReference>
<dbReference type="InterPro" id="IPR006050">
    <property type="entry name" value="DNA_photolyase_N"/>
</dbReference>
<reference evidence="8" key="2">
    <citation type="submission" date="2023-12" db="EMBL/GenBank/DDBJ databases">
        <authorList>
            <person name="Sun Q."/>
            <person name="Inoue M."/>
        </authorList>
    </citation>
    <scope>NUCLEOTIDE SEQUENCE</scope>
    <source>
        <strain evidence="8">JCM 14265</strain>
    </source>
</reference>
<protein>
    <submittedName>
        <fullName evidence="8">Deoxyribodipyrimidine photo-lyase</fullName>
        <ecNumber evidence="9">4.1.99.3</ecNumber>
    </submittedName>
</protein>
<evidence type="ECO:0000256" key="1">
    <source>
        <dbReference type="ARBA" id="ARBA00022630"/>
    </source>
</evidence>
<dbReference type="Gene3D" id="1.25.40.80">
    <property type="match status" value="1"/>
</dbReference>
<evidence type="ECO:0000259" key="7">
    <source>
        <dbReference type="PROSITE" id="PS51645"/>
    </source>
</evidence>
<keyword evidence="9" id="KW-0456">Lyase</keyword>
<organism evidence="8 10">
    <name type="scientific">Halorubrum ejinorense</name>
    <dbReference type="NCBI Taxonomy" id="425309"/>
    <lineage>
        <taxon>Archaea</taxon>
        <taxon>Methanobacteriati</taxon>
        <taxon>Methanobacteriota</taxon>
        <taxon>Stenosarchaea group</taxon>
        <taxon>Halobacteria</taxon>
        <taxon>Halobacteriales</taxon>
        <taxon>Haloferacaceae</taxon>
        <taxon>Halorubrum</taxon>
    </lineage>
</organism>
<accession>A0AAV3SU67</accession>
<evidence type="ECO:0000256" key="6">
    <source>
        <dbReference type="RuleBase" id="RU004182"/>
    </source>
</evidence>
<dbReference type="EC" id="4.1.99.3" evidence="9"/>
<reference evidence="8" key="1">
    <citation type="journal article" date="2014" name="Int. J. Syst. Evol. Microbiol.">
        <title>Complete genome sequence of Corynebacterium casei LMG S-19264T (=DSM 44701T), isolated from a smear-ripened cheese.</title>
        <authorList>
            <consortium name="US DOE Joint Genome Institute (JGI-PGF)"/>
            <person name="Walter F."/>
            <person name="Albersmeier A."/>
            <person name="Kalinowski J."/>
            <person name="Ruckert C."/>
        </authorList>
    </citation>
    <scope>NUCLEOTIDE SEQUENCE</scope>
    <source>
        <strain evidence="8">JCM 14265</strain>
    </source>
</reference>
<dbReference type="InterPro" id="IPR018394">
    <property type="entry name" value="DNA_photolyase_1_CS_C"/>
</dbReference>
<dbReference type="EMBL" id="BAAADQ010000013">
    <property type="protein sequence ID" value="GAA0546510.1"/>
    <property type="molecule type" value="Genomic_DNA"/>
</dbReference>
<dbReference type="EMBL" id="JBEDNW010000003">
    <property type="protein sequence ID" value="MEZ3166839.1"/>
    <property type="molecule type" value="Genomic_DNA"/>
</dbReference>
<sequence length="461" mass="52495">MQLFWHRGDARTRDNAGLAAAARSGTVVPVFVYDADLLATVGARQRAFFLRHVKRVEERYRELGSDLVVRAGDPDEVLVDLADEYDADTVFYDDHYRPARRNRQRAVEDALGDAGVETDSRTDVVLVDPGRLEERYPNHSQFHDDWEAVPKRGPYAEPDPDALADVRDGKTVPEPEVDVDLPAAGYDAARERFDEFLDYGIASYNDTRDDLARAVEAPTHAVSRMSPYLATGAIGIREVWAGASDVYDAVTGGERRNVDKYRYELSWREQMYHLLYYNPDLAVSNYKSFPNEIAWREADDDFEAWTRGETGYPLVDAGMRQLNAEGYIHNRPRQVVASFLTKHLLIDWRRGARYFTKQLIDHDYASNHGAWQWTASTGTDSVDVRIFDPVSQMSKYDDGARYVKAYVPELADVPAGTVVDWPTLSRAEREELAPDYPHPIVDRNEGYERAQRVFEEALGKR</sequence>
<evidence type="ECO:0000313" key="8">
    <source>
        <dbReference type="EMBL" id="GAA0546510.1"/>
    </source>
</evidence>
<dbReference type="GO" id="GO:0071949">
    <property type="term" value="F:FAD binding"/>
    <property type="evidence" value="ECO:0007669"/>
    <property type="project" value="TreeGrafter"/>
</dbReference>
<dbReference type="InterPro" id="IPR036134">
    <property type="entry name" value="Crypto/Photolyase_FAD-like_sf"/>
</dbReference>
<feature type="site" description="Electron transfer via tryptophanyl radical" evidence="5">
    <location>
        <position position="348"/>
    </location>
</feature>
<evidence type="ECO:0000313" key="11">
    <source>
        <dbReference type="Proteomes" id="UP001567571"/>
    </source>
</evidence>
<name>A0AAV3SU67_9EURY</name>
<feature type="site" description="Electron transfer via tryptophanyl radical" evidence="5">
    <location>
        <position position="371"/>
    </location>
</feature>
<evidence type="ECO:0000313" key="9">
    <source>
        <dbReference type="EMBL" id="MEZ3166839.1"/>
    </source>
</evidence>
<dbReference type="Proteomes" id="UP001567571">
    <property type="component" value="Unassembled WGS sequence"/>
</dbReference>
<feature type="binding site" evidence="4">
    <location>
        <position position="261"/>
    </location>
    <ligand>
        <name>FAD</name>
        <dbReference type="ChEBI" id="CHEBI:57692"/>
    </ligand>
</feature>
<dbReference type="Gene3D" id="1.10.579.10">
    <property type="entry name" value="DNA Cyclobutane Dipyrimidine Photolyase, subunit A, domain 3"/>
    <property type="match status" value="1"/>
</dbReference>
<dbReference type="PROSITE" id="PS51645">
    <property type="entry name" value="PHR_CRY_ALPHA_BETA"/>
    <property type="match status" value="1"/>
</dbReference>
<dbReference type="PANTHER" id="PTHR11455">
    <property type="entry name" value="CRYPTOCHROME"/>
    <property type="match status" value="1"/>
</dbReference>
<evidence type="ECO:0000256" key="3">
    <source>
        <dbReference type="ARBA" id="ARBA00022991"/>
    </source>
</evidence>
<dbReference type="GO" id="GO:0003904">
    <property type="term" value="F:deoxyribodipyrimidine photo-lyase activity"/>
    <property type="evidence" value="ECO:0007669"/>
    <property type="project" value="UniProtKB-EC"/>
</dbReference>
<dbReference type="Proteomes" id="UP001501425">
    <property type="component" value="Unassembled WGS sequence"/>
</dbReference>
<dbReference type="SUPFAM" id="SSF48173">
    <property type="entry name" value="Cryptochrome/photolyase FAD-binding domain"/>
    <property type="match status" value="1"/>
</dbReference>
<keyword evidence="2 4" id="KW-0274">FAD</keyword>
<feature type="binding site" evidence="4">
    <location>
        <begin position="361"/>
        <end position="363"/>
    </location>
    <ligand>
        <name>FAD</name>
        <dbReference type="ChEBI" id="CHEBI:57692"/>
    </ligand>
</feature>
<evidence type="ECO:0000313" key="10">
    <source>
        <dbReference type="Proteomes" id="UP001501425"/>
    </source>
</evidence>
<evidence type="ECO:0000256" key="2">
    <source>
        <dbReference type="ARBA" id="ARBA00022827"/>
    </source>
</evidence>
<dbReference type="Gene3D" id="3.40.50.620">
    <property type="entry name" value="HUPs"/>
    <property type="match status" value="1"/>
</dbReference>
<dbReference type="SUPFAM" id="SSF52425">
    <property type="entry name" value="Cryptochrome/photolyase, N-terminal domain"/>
    <property type="match status" value="1"/>
</dbReference>